<gene>
    <name evidence="1" type="ORF">DFH08DRAFT_958150</name>
</gene>
<evidence type="ECO:0008006" key="3">
    <source>
        <dbReference type="Google" id="ProtNLM"/>
    </source>
</evidence>
<evidence type="ECO:0000313" key="2">
    <source>
        <dbReference type="Proteomes" id="UP001218218"/>
    </source>
</evidence>
<dbReference type="InterPro" id="IPR032675">
    <property type="entry name" value="LRR_dom_sf"/>
</dbReference>
<comment type="caution">
    <text evidence="1">The sequence shown here is derived from an EMBL/GenBank/DDBJ whole genome shotgun (WGS) entry which is preliminary data.</text>
</comment>
<proteinExistence type="predicted"/>
<dbReference type="EMBL" id="JARIHO010000014">
    <property type="protein sequence ID" value="KAJ7350483.1"/>
    <property type="molecule type" value="Genomic_DNA"/>
</dbReference>
<dbReference type="Gene3D" id="3.80.10.10">
    <property type="entry name" value="Ribonuclease Inhibitor"/>
    <property type="match status" value="1"/>
</dbReference>
<organism evidence="1 2">
    <name type="scientific">Mycena albidolilacea</name>
    <dbReference type="NCBI Taxonomy" id="1033008"/>
    <lineage>
        <taxon>Eukaryota</taxon>
        <taxon>Fungi</taxon>
        <taxon>Dikarya</taxon>
        <taxon>Basidiomycota</taxon>
        <taxon>Agaricomycotina</taxon>
        <taxon>Agaricomycetes</taxon>
        <taxon>Agaricomycetidae</taxon>
        <taxon>Agaricales</taxon>
        <taxon>Marasmiineae</taxon>
        <taxon>Mycenaceae</taxon>
        <taxon>Mycena</taxon>
    </lineage>
</organism>
<evidence type="ECO:0000313" key="1">
    <source>
        <dbReference type="EMBL" id="KAJ7350483.1"/>
    </source>
</evidence>
<dbReference type="Proteomes" id="UP001218218">
    <property type="component" value="Unassembled WGS sequence"/>
</dbReference>
<reference evidence="1" key="1">
    <citation type="submission" date="2023-03" db="EMBL/GenBank/DDBJ databases">
        <title>Massive genome expansion in bonnet fungi (Mycena s.s.) driven by repeated elements and novel gene families across ecological guilds.</title>
        <authorList>
            <consortium name="Lawrence Berkeley National Laboratory"/>
            <person name="Harder C.B."/>
            <person name="Miyauchi S."/>
            <person name="Viragh M."/>
            <person name="Kuo A."/>
            <person name="Thoen E."/>
            <person name="Andreopoulos B."/>
            <person name="Lu D."/>
            <person name="Skrede I."/>
            <person name="Drula E."/>
            <person name="Henrissat B."/>
            <person name="Morin E."/>
            <person name="Kohler A."/>
            <person name="Barry K."/>
            <person name="LaButti K."/>
            <person name="Morin E."/>
            <person name="Salamov A."/>
            <person name="Lipzen A."/>
            <person name="Mereny Z."/>
            <person name="Hegedus B."/>
            <person name="Baldrian P."/>
            <person name="Stursova M."/>
            <person name="Weitz H."/>
            <person name="Taylor A."/>
            <person name="Grigoriev I.V."/>
            <person name="Nagy L.G."/>
            <person name="Martin F."/>
            <person name="Kauserud H."/>
        </authorList>
    </citation>
    <scope>NUCLEOTIDE SEQUENCE</scope>
    <source>
        <strain evidence="1">CBHHK002</strain>
    </source>
</reference>
<sequence>MSAQNLLYSLPNELLVAIASSGQEDRVADLTSPHSAWPTQPTAFCSEWTLSHLSHRFRDVIVGASELWKLTEANLATEGSVEIFKLYLERSRACKISVTLREFPEGNIIGSGLPMRTGQIIVAHLKRIWSLRILVRTCAGGANMLGLFRDAAAPQLQHLEAICHPDENRPDGGFFSFGAPRLSLLKIEGFTLQPATLWTPSLTHLELRRVRFDDTTLAAINQCPSLAHLHLDMDYVYTSTRLHLPTMKSLHLLIPKGGADYLPWFLKNFDAPALTELTVEGSHGDQIASLFSRTSFLGSTFPVLTSVSFVFRCSCTCETDPDCTPQHTISSPPAVFPALSHLTLINQCFTHTLIQDILGPASHPWPLLKSVTVCPIKGSLENVCSTLADTVKGKRERGQPLPKIRLLRPPVSFENWVESSSMDVRMLW</sequence>
<name>A0AAD7ETF1_9AGAR</name>
<keyword evidence="2" id="KW-1185">Reference proteome</keyword>
<dbReference type="SUPFAM" id="SSF52047">
    <property type="entry name" value="RNI-like"/>
    <property type="match status" value="1"/>
</dbReference>
<accession>A0AAD7ETF1</accession>
<protein>
    <recommendedName>
        <fullName evidence="3">F-box domain-containing protein</fullName>
    </recommendedName>
</protein>
<dbReference type="AlphaFoldDB" id="A0AAD7ETF1"/>